<name>A0AAW1CPI4_9HEMI</name>
<reference evidence="2 3" key="1">
    <citation type="submission" date="2022-12" db="EMBL/GenBank/DDBJ databases">
        <title>Chromosome-level genome assembly of true bugs.</title>
        <authorList>
            <person name="Ma L."/>
            <person name="Li H."/>
        </authorList>
    </citation>
    <scope>NUCLEOTIDE SEQUENCE [LARGE SCALE GENOMIC DNA]</scope>
    <source>
        <strain evidence="2">Lab_2022b</strain>
    </source>
</reference>
<evidence type="ECO:0000313" key="2">
    <source>
        <dbReference type="EMBL" id="KAK9500494.1"/>
    </source>
</evidence>
<dbReference type="AlphaFoldDB" id="A0AAW1CPI4"/>
<gene>
    <name evidence="2" type="ORF">O3M35_001749</name>
</gene>
<feature type="compositionally biased region" description="Low complexity" evidence="1">
    <location>
        <begin position="81"/>
        <end position="94"/>
    </location>
</feature>
<accession>A0AAW1CPI4</accession>
<evidence type="ECO:0000313" key="3">
    <source>
        <dbReference type="Proteomes" id="UP001461498"/>
    </source>
</evidence>
<organism evidence="2 3">
    <name type="scientific">Rhynocoris fuscipes</name>
    <dbReference type="NCBI Taxonomy" id="488301"/>
    <lineage>
        <taxon>Eukaryota</taxon>
        <taxon>Metazoa</taxon>
        <taxon>Ecdysozoa</taxon>
        <taxon>Arthropoda</taxon>
        <taxon>Hexapoda</taxon>
        <taxon>Insecta</taxon>
        <taxon>Pterygota</taxon>
        <taxon>Neoptera</taxon>
        <taxon>Paraneoptera</taxon>
        <taxon>Hemiptera</taxon>
        <taxon>Heteroptera</taxon>
        <taxon>Panheteroptera</taxon>
        <taxon>Cimicomorpha</taxon>
        <taxon>Reduviidae</taxon>
        <taxon>Harpactorinae</taxon>
        <taxon>Harpactorini</taxon>
        <taxon>Rhynocoris</taxon>
    </lineage>
</organism>
<feature type="region of interest" description="Disordered" evidence="1">
    <location>
        <begin position="158"/>
        <end position="214"/>
    </location>
</feature>
<dbReference type="Proteomes" id="UP001461498">
    <property type="component" value="Unassembled WGS sequence"/>
</dbReference>
<proteinExistence type="predicted"/>
<evidence type="ECO:0000256" key="1">
    <source>
        <dbReference type="SAM" id="MobiDB-lite"/>
    </source>
</evidence>
<dbReference type="EMBL" id="JAPXFL010000010">
    <property type="protein sequence ID" value="KAK9500494.1"/>
    <property type="molecule type" value="Genomic_DNA"/>
</dbReference>
<protein>
    <submittedName>
        <fullName evidence="2">Uncharacterized protein</fullName>
    </submittedName>
</protein>
<feature type="region of interest" description="Disordered" evidence="1">
    <location>
        <begin position="71"/>
        <end position="100"/>
    </location>
</feature>
<feature type="region of interest" description="Disordered" evidence="1">
    <location>
        <begin position="231"/>
        <end position="265"/>
    </location>
</feature>
<keyword evidence="3" id="KW-1185">Reference proteome</keyword>
<sequence length="391" mass="44181">MVKDIPIPEGIFTEFKPFIQDKENLAKLFDNLDCCVLCDEKRKEKDMPSQTKGQNCLDRYFVKINSQKNSSTCESEMGKKSTNNNSIHNVSSSSDSEKNENNLKIVNTKNHMAIELDANSDEAFQIEPTPSKPIIAAMNALGKLKQDIAKVNIDDNSSRDSTALVIDEEQLEPEKDSSPDIEETPQIKSRKSNDAIQSSKSSKDKITSSNNKPTLANESLNFSNFFNSSFSTSTPVDESGKRKRTDDDESSDQPSSKKPKEKNVKFDKETWLESMRENMNLENLVGKNLKLNGETRFKFEVNGTNQLYECFAEKDTMGRHVNMILPSRKEEKLKFGVYQLNGSVLISEGFGDLDENSSSDQEEMKVNVDSIKDKQSKKLSKNSLFFFTIFN</sequence>
<comment type="caution">
    <text evidence="2">The sequence shown here is derived from an EMBL/GenBank/DDBJ whole genome shotgun (WGS) entry which is preliminary data.</text>
</comment>